<proteinExistence type="predicted"/>
<accession>A0AA37SZ42</accession>
<comment type="caution">
    <text evidence="1">The sequence shown here is derived from an EMBL/GenBank/DDBJ whole genome shotgun (WGS) entry which is preliminary data.</text>
</comment>
<evidence type="ECO:0000313" key="2">
    <source>
        <dbReference type="Proteomes" id="UP001156601"/>
    </source>
</evidence>
<reference evidence="1" key="2">
    <citation type="submission" date="2023-01" db="EMBL/GenBank/DDBJ databases">
        <title>Draft genome sequence of Agaribacter marinus strain NBRC 110023.</title>
        <authorList>
            <person name="Sun Q."/>
            <person name="Mori K."/>
        </authorList>
    </citation>
    <scope>NUCLEOTIDE SEQUENCE</scope>
    <source>
        <strain evidence="1">NBRC 110023</strain>
    </source>
</reference>
<evidence type="ECO:0000313" key="1">
    <source>
        <dbReference type="EMBL" id="GLR70974.1"/>
    </source>
</evidence>
<reference evidence="1" key="1">
    <citation type="journal article" date="2014" name="Int. J. Syst. Evol. Microbiol.">
        <title>Complete genome sequence of Corynebacterium casei LMG S-19264T (=DSM 44701T), isolated from a smear-ripened cheese.</title>
        <authorList>
            <consortium name="US DOE Joint Genome Institute (JGI-PGF)"/>
            <person name="Walter F."/>
            <person name="Albersmeier A."/>
            <person name="Kalinowski J."/>
            <person name="Ruckert C."/>
        </authorList>
    </citation>
    <scope>NUCLEOTIDE SEQUENCE</scope>
    <source>
        <strain evidence="1">NBRC 110023</strain>
    </source>
</reference>
<evidence type="ECO:0008006" key="3">
    <source>
        <dbReference type="Google" id="ProtNLM"/>
    </source>
</evidence>
<sequence length="284" mass="33004">MQELLARIKIDGPLRARDISKDINTGDTKQTGWWDWKPAKKALEQLYMEGDLMVSSRDGFQKSYDLTERVLPDSINTNMPTDEEMASYLLNQQLNAYGFTTLKGITYLRRNPALRKAAKTLVLDKLNTGELIEINVGNDDSFFVNADAFEQSANRISHRMRFLSPFDNLVIQRERLKNAFNYHFQLECYLPEDKRKYGYFSLPILYKDAFIGRMDCKAHRKIKLLEIKALHVENLDFDLQEMLDAFVKAIRPFIDFQACNSLILNQVYPHTLEQAFQDAIKVIT</sequence>
<dbReference type="AlphaFoldDB" id="A0AA37SZ42"/>
<dbReference type="PANTHER" id="PTHR30528:SF0">
    <property type="entry name" value="CYTOPLASMIC PROTEIN"/>
    <property type="match status" value="1"/>
</dbReference>
<keyword evidence="2" id="KW-1185">Reference proteome</keyword>
<name>A0AA37SZ42_9ALTE</name>
<organism evidence="1 2">
    <name type="scientific">Agaribacter marinus</name>
    <dbReference type="NCBI Taxonomy" id="1431249"/>
    <lineage>
        <taxon>Bacteria</taxon>
        <taxon>Pseudomonadati</taxon>
        <taxon>Pseudomonadota</taxon>
        <taxon>Gammaproteobacteria</taxon>
        <taxon>Alteromonadales</taxon>
        <taxon>Alteromonadaceae</taxon>
        <taxon>Agaribacter</taxon>
    </lineage>
</organism>
<dbReference type="PANTHER" id="PTHR30528">
    <property type="entry name" value="CYTOPLASMIC PROTEIN"/>
    <property type="match status" value="1"/>
</dbReference>
<dbReference type="EMBL" id="BSOT01000005">
    <property type="protein sequence ID" value="GLR70974.1"/>
    <property type="molecule type" value="Genomic_DNA"/>
</dbReference>
<gene>
    <name evidence="1" type="ORF">GCM10007852_18820</name>
</gene>
<protein>
    <recommendedName>
        <fullName evidence="3">Winged helix-turn-helix domain-containing protein</fullName>
    </recommendedName>
</protein>
<dbReference type="Proteomes" id="UP001156601">
    <property type="component" value="Unassembled WGS sequence"/>
</dbReference>
<dbReference type="Pfam" id="PF06224">
    <property type="entry name" value="AlkZ-like"/>
    <property type="match status" value="1"/>
</dbReference>
<dbReference type="InterPro" id="IPR009351">
    <property type="entry name" value="AlkZ-like"/>
</dbReference>